<dbReference type="Gene3D" id="3.40.50.720">
    <property type="entry name" value="NAD(P)-binding Rossmann-like Domain"/>
    <property type="match status" value="1"/>
</dbReference>
<organism evidence="2 3">
    <name type="scientific">Dictyobacter kobayashii</name>
    <dbReference type="NCBI Taxonomy" id="2014872"/>
    <lineage>
        <taxon>Bacteria</taxon>
        <taxon>Bacillati</taxon>
        <taxon>Chloroflexota</taxon>
        <taxon>Ktedonobacteria</taxon>
        <taxon>Ktedonobacterales</taxon>
        <taxon>Dictyobacteraceae</taxon>
        <taxon>Dictyobacter</taxon>
    </lineage>
</organism>
<protein>
    <recommendedName>
        <fullName evidence="1">Rhodanese domain-containing protein</fullName>
    </recommendedName>
</protein>
<dbReference type="SUPFAM" id="SSF69572">
    <property type="entry name" value="Activating enzymes of the ubiquitin-like proteins"/>
    <property type="match status" value="1"/>
</dbReference>
<reference evidence="3" key="1">
    <citation type="submission" date="2018-12" db="EMBL/GenBank/DDBJ databases">
        <title>Tengunoibacter tsumagoiensis gen. nov., sp. nov., Dictyobacter kobayashii sp. nov., D. alpinus sp. nov., and D. joshuensis sp. nov. and description of Dictyobacteraceae fam. nov. within the order Ktedonobacterales isolated from Tengu-no-mugimeshi.</title>
        <authorList>
            <person name="Wang C.M."/>
            <person name="Zheng Y."/>
            <person name="Sakai Y."/>
            <person name="Toyoda A."/>
            <person name="Minakuchi Y."/>
            <person name="Abe K."/>
            <person name="Yokota A."/>
            <person name="Yabe S."/>
        </authorList>
    </citation>
    <scope>NUCLEOTIDE SEQUENCE [LARGE SCALE GENOMIC DNA]</scope>
    <source>
        <strain evidence="3">Uno11</strain>
    </source>
</reference>
<feature type="domain" description="Rhodanese" evidence="1">
    <location>
        <begin position="1"/>
        <end position="33"/>
    </location>
</feature>
<dbReference type="Gene3D" id="3.40.250.10">
    <property type="entry name" value="Rhodanese-like domain"/>
    <property type="match status" value="1"/>
</dbReference>
<name>A0A402ACR6_9CHLR</name>
<comment type="caution">
    <text evidence="2">The sequence shown here is derived from an EMBL/GenBank/DDBJ whole genome shotgun (WGS) entry which is preliminary data.</text>
</comment>
<dbReference type="PROSITE" id="PS50206">
    <property type="entry name" value="RHODANESE_3"/>
    <property type="match status" value="1"/>
</dbReference>
<dbReference type="GO" id="GO:0008641">
    <property type="term" value="F:ubiquitin-like modifier activating enzyme activity"/>
    <property type="evidence" value="ECO:0007669"/>
    <property type="project" value="InterPro"/>
</dbReference>
<evidence type="ECO:0000313" key="2">
    <source>
        <dbReference type="EMBL" id="GCE16897.1"/>
    </source>
</evidence>
<dbReference type="InterPro" id="IPR035985">
    <property type="entry name" value="Ubiquitin-activating_enz"/>
</dbReference>
<dbReference type="AlphaFoldDB" id="A0A402ACR6"/>
<gene>
    <name evidence="2" type="ORF">KDK_06970</name>
</gene>
<dbReference type="InterPro" id="IPR001763">
    <property type="entry name" value="Rhodanese-like_dom"/>
</dbReference>
<dbReference type="SUPFAM" id="SSF52821">
    <property type="entry name" value="Rhodanese/Cell cycle control phosphatase"/>
    <property type="match status" value="1"/>
</dbReference>
<dbReference type="InterPro" id="IPR036873">
    <property type="entry name" value="Rhodanese-like_dom_sf"/>
</dbReference>
<evidence type="ECO:0000259" key="1">
    <source>
        <dbReference type="PROSITE" id="PS50206"/>
    </source>
</evidence>
<evidence type="ECO:0000313" key="3">
    <source>
        <dbReference type="Proteomes" id="UP000287188"/>
    </source>
</evidence>
<sequence length="129" mass="14203">MAGNTLQQMGYTDVVSMAGGFGQWKGSGLGFTQPRTLNEAQSKRYSRHLLVPEVGEQGQLKLLDSKVLFIGAVAWVLLRLSTWLRPALAPLALLMPMSWMIVTCNARLFTIQSVLASIKPSRLAQPSMR</sequence>
<proteinExistence type="predicted"/>
<dbReference type="Proteomes" id="UP000287188">
    <property type="component" value="Unassembled WGS sequence"/>
</dbReference>
<accession>A0A402ACR6</accession>
<keyword evidence="3" id="KW-1185">Reference proteome</keyword>
<dbReference type="EMBL" id="BIFS01000001">
    <property type="protein sequence ID" value="GCE16897.1"/>
    <property type="molecule type" value="Genomic_DNA"/>
</dbReference>